<dbReference type="RefSeq" id="XP_040709517.1">
    <property type="nucleotide sequence ID" value="XM_040858989.1"/>
</dbReference>
<feature type="chain" id="PRO_5012666183" evidence="1">
    <location>
        <begin position="21"/>
        <end position="164"/>
    </location>
</feature>
<protein>
    <submittedName>
        <fullName evidence="2">Uncharacterized protein</fullName>
    </submittedName>
</protein>
<evidence type="ECO:0000313" key="3">
    <source>
        <dbReference type="Proteomes" id="UP000193689"/>
    </source>
</evidence>
<sequence length="164" mass="17727">MRFHITSLVATAALLPLAKADFYIYAVGIFGNVDPESPTANILNGYGFFNGPPSCDDVINHYIWQISSEDLSGGRSGVRCEGCSLGYGGDVEPTELEWNNEMGHFTWYLNRNGDFVDTDDVVKGNCVVDGSDSFDCVIPPGITPDKGISQLFCTSDLNADAVNN</sequence>
<accession>A0A1Y2D7Z5</accession>
<organism evidence="2 3">
    <name type="scientific">Pseudomassariella vexata</name>
    <dbReference type="NCBI Taxonomy" id="1141098"/>
    <lineage>
        <taxon>Eukaryota</taxon>
        <taxon>Fungi</taxon>
        <taxon>Dikarya</taxon>
        <taxon>Ascomycota</taxon>
        <taxon>Pezizomycotina</taxon>
        <taxon>Sordariomycetes</taxon>
        <taxon>Xylariomycetidae</taxon>
        <taxon>Amphisphaeriales</taxon>
        <taxon>Pseudomassariaceae</taxon>
        <taxon>Pseudomassariella</taxon>
    </lineage>
</organism>
<proteinExistence type="predicted"/>
<dbReference type="EMBL" id="MCFJ01000028">
    <property type="protein sequence ID" value="ORY55246.1"/>
    <property type="molecule type" value="Genomic_DNA"/>
</dbReference>
<comment type="caution">
    <text evidence="2">The sequence shown here is derived from an EMBL/GenBank/DDBJ whole genome shotgun (WGS) entry which is preliminary data.</text>
</comment>
<dbReference type="GeneID" id="63775201"/>
<feature type="signal peptide" evidence="1">
    <location>
        <begin position="1"/>
        <end position="20"/>
    </location>
</feature>
<dbReference type="AlphaFoldDB" id="A0A1Y2D7Z5"/>
<name>A0A1Y2D7Z5_9PEZI</name>
<reference evidence="2 3" key="1">
    <citation type="submission" date="2016-07" db="EMBL/GenBank/DDBJ databases">
        <title>Pervasive Adenine N6-methylation of Active Genes in Fungi.</title>
        <authorList>
            <consortium name="DOE Joint Genome Institute"/>
            <person name="Mondo S.J."/>
            <person name="Dannebaum R.O."/>
            <person name="Kuo R.C."/>
            <person name="Labutti K."/>
            <person name="Haridas S."/>
            <person name="Kuo A."/>
            <person name="Salamov A."/>
            <person name="Ahrendt S.R."/>
            <person name="Lipzen A."/>
            <person name="Sullivan W."/>
            <person name="Andreopoulos W.B."/>
            <person name="Clum A."/>
            <person name="Lindquist E."/>
            <person name="Daum C."/>
            <person name="Ramamoorthy G.K."/>
            <person name="Gryganskyi A."/>
            <person name="Culley D."/>
            <person name="Magnuson J.K."/>
            <person name="James T.Y."/>
            <person name="O'Malley M.A."/>
            <person name="Stajich J.E."/>
            <person name="Spatafora J.W."/>
            <person name="Visel A."/>
            <person name="Grigoriev I.V."/>
        </authorList>
    </citation>
    <scope>NUCLEOTIDE SEQUENCE [LARGE SCALE GENOMIC DNA]</scope>
    <source>
        <strain evidence="2 3">CBS 129021</strain>
    </source>
</reference>
<dbReference type="InParanoid" id="A0A1Y2D7Z5"/>
<dbReference type="Proteomes" id="UP000193689">
    <property type="component" value="Unassembled WGS sequence"/>
</dbReference>
<keyword evidence="3" id="KW-1185">Reference proteome</keyword>
<gene>
    <name evidence="2" type="ORF">BCR38DRAFT_414973</name>
</gene>
<evidence type="ECO:0000313" key="2">
    <source>
        <dbReference type="EMBL" id="ORY55246.1"/>
    </source>
</evidence>
<evidence type="ECO:0000256" key="1">
    <source>
        <dbReference type="SAM" id="SignalP"/>
    </source>
</evidence>
<keyword evidence="1" id="KW-0732">Signal</keyword>
<dbReference type="OrthoDB" id="3770142at2759"/>